<evidence type="ECO:0000256" key="6">
    <source>
        <dbReference type="PIRSR" id="PIRSR001365-2"/>
    </source>
</evidence>
<dbReference type="PRINTS" id="PR00146">
    <property type="entry name" value="DHPICSNTHASE"/>
</dbReference>
<dbReference type="InterPro" id="IPR020625">
    <property type="entry name" value="Schiff_base-form_aldolases_AS"/>
</dbReference>
<dbReference type="PIRSF" id="PIRSF001365">
    <property type="entry name" value="DHDPS"/>
    <property type="match status" value="1"/>
</dbReference>
<dbReference type="PANTHER" id="PTHR12128:SF66">
    <property type="entry name" value="4-HYDROXY-2-OXOGLUTARATE ALDOLASE, MITOCHONDRIAL"/>
    <property type="match status" value="1"/>
</dbReference>
<organism evidence="7 8">
    <name type="scientific">Mesorhizobium helmanticense</name>
    <dbReference type="NCBI Taxonomy" id="1776423"/>
    <lineage>
        <taxon>Bacteria</taxon>
        <taxon>Pseudomonadati</taxon>
        <taxon>Pseudomonadota</taxon>
        <taxon>Alphaproteobacteria</taxon>
        <taxon>Hyphomicrobiales</taxon>
        <taxon>Phyllobacteriaceae</taxon>
        <taxon>Mesorhizobium</taxon>
    </lineage>
</organism>
<evidence type="ECO:0000256" key="2">
    <source>
        <dbReference type="ARBA" id="ARBA00023239"/>
    </source>
</evidence>
<dbReference type="InterPro" id="IPR013785">
    <property type="entry name" value="Aldolase_TIM"/>
</dbReference>
<comment type="similarity">
    <text evidence="1 4">Belongs to the DapA family.</text>
</comment>
<name>A0A2T4J011_9HYPH</name>
<dbReference type="PANTHER" id="PTHR12128">
    <property type="entry name" value="DIHYDRODIPICOLINATE SYNTHASE"/>
    <property type="match status" value="1"/>
</dbReference>
<keyword evidence="3" id="KW-0704">Schiff base</keyword>
<feature type="binding site" evidence="6">
    <location>
        <position position="47"/>
    </location>
    <ligand>
        <name>pyruvate</name>
        <dbReference type="ChEBI" id="CHEBI:15361"/>
    </ligand>
</feature>
<keyword evidence="8" id="KW-1185">Reference proteome</keyword>
<dbReference type="SUPFAM" id="SSF51569">
    <property type="entry name" value="Aldolase"/>
    <property type="match status" value="1"/>
</dbReference>
<evidence type="ECO:0000256" key="3">
    <source>
        <dbReference type="ARBA" id="ARBA00023270"/>
    </source>
</evidence>
<proteinExistence type="inferred from homology"/>
<accession>A0A2T4J011</accession>
<evidence type="ECO:0000313" key="7">
    <source>
        <dbReference type="EMBL" id="PTE11254.1"/>
    </source>
</evidence>
<dbReference type="OrthoDB" id="199953at2"/>
<comment type="caution">
    <text evidence="7">The sequence shown here is derived from an EMBL/GenBank/DDBJ whole genome shotgun (WGS) entry which is preliminary data.</text>
</comment>
<dbReference type="Gene3D" id="3.20.20.70">
    <property type="entry name" value="Aldolase class I"/>
    <property type="match status" value="1"/>
</dbReference>
<dbReference type="SMART" id="SM01130">
    <property type="entry name" value="DHDPS"/>
    <property type="match status" value="1"/>
</dbReference>
<dbReference type="InterPro" id="IPR002220">
    <property type="entry name" value="DapA-like"/>
</dbReference>
<evidence type="ECO:0000313" key="8">
    <source>
        <dbReference type="Proteomes" id="UP000240259"/>
    </source>
</evidence>
<reference evidence="7 8" key="1">
    <citation type="submission" date="2018-03" db="EMBL/GenBank/DDBJ databases">
        <title>Genome sequence of the symbiotic type strain Mesorhizobium helmanticense CSLC115NT isolated from Lotus corniculatus nodules.</title>
        <authorList>
            <person name="Sannazzaro A.I."/>
            <person name="Torres Tejerizo G.A."/>
            <person name="Dip D."/>
            <person name="Caballero M."/>
            <person name="Pistorio M."/>
            <person name="Estrella M.J."/>
        </authorList>
    </citation>
    <scope>NUCLEOTIDE SEQUENCE [LARGE SCALE GENOMIC DNA]</scope>
    <source>
        <strain evidence="7 8">CSLC115N</strain>
    </source>
</reference>
<feature type="binding site" evidence="6">
    <location>
        <position position="207"/>
    </location>
    <ligand>
        <name>pyruvate</name>
        <dbReference type="ChEBI" id="CHEBI:15361"/>
    </ligand>
</feature>
<dbReference type="PROSITE" id="PS00666">
    <property type="entry name" value="DHDPS_2"/>
    <property type="match status" value="1"/>
</dbReference>
<dbReference type="RefSeq" id="WP_107648368.1">
    <property type="nucleotide sequence ID" value="NZ_PZJX01000014.1"/>
</dbReference>
<dbReference type="Pfam" id="PF00701">
    <property type="entry name" value="DHDPS"/>
    <property type="match status" value="1"/>
</dbReference>
<evidence type="ECO:0000256" key="5">
    <source>
        <dbReference type="PIRSR" id="PIRSR001365-1"/>
    </source>
</evidence>
<sequence>MPLFTGVVPPVVTPLNADYSIDFPSFTRTLENLLDGGVHGLFVLGSTSEVVFHEEAARKTIIEHAVKINNGRVPIFVGVIDPTTDRVINHSKIARAAGADAIVVTAPFYARTSQPEIIDHFRYIKDAIDIPIIAYDIPVCVHIKLDRKTTVTLAREGVIAGLKDSSGDDGNLRYVLKDMAGDASFFGMTGSEIMVDTALAMGAHGVVPGIANVDPHGYVKMWNLMQAGKHAEARVEQERLLKLFEIVWIALGRTSAGSAGVGSFKTAMRSLGIIATNRMARPQRDLNAEETAKVDAILRDVGLLA</sequence>
<feature type="active site" description="Schiff-base intermediate with substrate" evidence="5">
    <location>
        <position position="163"/>
    </location>
</feature>
<dbReference type="GO" id="GO:0044281">
    <property type="term" value="P:small molecule metabolic process"/>
    <property type="evidence" value="ECO:0007669"/>
    <property type="project" value="UniProtKB-ARBA"/>
</dbReference>
<dbReference type="EMBL" id="PZJX01000014">
    <property type="protein sequence ID" value="PTE11254.1"/>
    <property type="molecule type" value="Genomic_DNA"/>
</dbReference>
<feature type="active site" description="Proton donor/acceptor" evidence="5">
    <location>
        <position position="135"/>
    </location>
</feature>
<protein>
    <submittedName>
        <fullName evidence="7">Dihydrodipicolinate synthase family protein</fullName>
    </submittedName>
</protein>
<dbReference type="GO" id="GO:0008840">
    <property type="term" value="F:4-hydroxy-tetrahydrodipicolinate synthase activity"/>
    <property type="evidence" value="ECO:0007669"/>
    <property type="project" value="TreeGrafter"/>
</dbReference>
<dbReference type="CDD" id="cd00408">
    <property type="entry name" value="DHDPS-like"/>
    <property type="match status" value="1"/>
</dbReference>
<dbReference type="AlphaFoldDB" id="A0A2T4J011"/>
<keyword evidence="2 4" id="KW-0456">Lyase</keyword>
<gene>
    <name evidence="7" type="ORF">C9427_06820</name>
</gene>
<dbReference type="Proteomes" id="UP000240259">
    <property type="component" value="Unassembled WGS sequence"/>
</dbReference>
<evidence type="ECO:0000256" key="1">
    <source>
        <dbReference type="ARBA" id="ARBA00007592"/>
    </source>
</evidence>
<evidence type="ECO:0000256" key="4">
    <source>
        <dbReference type="PIRNR" id="PIRNR001365"/>
    </source>
</evidence>